<evidence type="ECO:0000313" key="4">
    <source>
        <dbReference type="Proteomes" id="UP000662200"/>
    </source>
</evidence>
<dbReference type="Pfam" id="PF00932">
    <property type="entry name" value="LTD"/>
    <property type="match status" value="1"/>
</dbReference>
<protein>
    <recommendedName>
        <fullName evidence="2">LTD domain-containing protein</fullName>
    </recommendedName>
</protein>
<proteinExistence type="predicted"/>
<dbReference type="Proteomes" id="UP000662200">
    <property type="component" value="Unassembled WGS sequence"/>
</dbReference>
<dbReference type="RefSeq" id="WP_229789892.1">
    <property type="nucleotide sequence ID" value="NZ_BMQC01000020.1"/>
</dbReference>
<accession>A0A8J3BTK7</accession>
<name>A0A8J3BTK7_9ACTN</name>
<keyword evidence="4" id="KW-1185">Reference proteome</keyword>
<evidence type="ECO:0000259" key="2">
    <source>
        <dbReference type="Pfam" id="PF00932"/>
    </source>
</evidence>
<evidence type="ECO:0000313" key="3">
    <source>
        <dbReference type="EMBL" id="GGK41413.1"/>
    </source>
</evidence>
<keyword evidence="1" id="KW-0732">Signal</keyword>
<comment type="caution">
    <text evidence="3">The sequence shown here is derived from an EMBL/GenBank/DDBJ whole genome shotgun (WGS) entry which is preliminary data.</text>
</comment>
<feature type="signal peptide" evidence="1">
    <location>
        <begin position="1"/>
        <end position="26"/>
    </location>
</feature>
<gene>
    <name evidence="3" type="ORF">GCM10010124_37850</name>
</gene>
<reference evidence="3" key="2">
    <citation type="submission" date="2020-09" db="EMBL/GenBank/DDBJ databases">
        <authorList>
            <person name="Sun Q."/>
            <person name="Ohkuma M."/>
        </authorList>
    </citation>
    <scope>NUCLEOTIDE SEQUENCE</scope>
    <source>
        <strain evidence="3">JCM 3091</strain>
    </source>
</reference>
<dbReference type="EMBL" id="BMQC01000020">
    <property type="protein sequence ID" value="GGK41413.1"/>
    <property type="molecule type" value="Genomic_DNA"/>
</dbReference>
<dbReference type="InterPro" id="IPR001322">
    <property type="entry name" value="Lamin_tail_dom"/>
</dbReference>
<feature type="chain" id="PRO_5035179741" description="LTD domain-containing protein" evidence="1">
    <location>
        <begin position="27"/>
        <end position="151"/>
    </location>
</feature>
<organism evidence="3 4">
    <name type="scientific">Pilimelia terevasa</name>
    <dbReference type="NCBI Taxonomy" id="53372"/>
    <lineage>
        <taxon>Bacteria</taxon>
        <taxon>Bacillati</taxon>
        <taxon>Actinomycetota</taxon>
        <taxon>Actinomycetes</taxon>
        <taxon>Micromonosporales</taxon>
        <taxon>Micromonosporaceae</taxon>
        <taxon>Pilimelia</taxon>
    </lineage>
</organism>
<feature type="domain" description="LTD" evidence="2">
    <location>
        <begin position="26"/>
        <end position="143"/>
    </location>
</feature>
<dbReference type="Gene3D" id="2.60.40.1260">
    <property type="entry name" value="Lamin Tail domain"/>
    <property type="match status" value="1"/>
</dbReference>
<dbReference type="InterPro" id="IPR036415">
    <property type="entry name" value="Lamin_tail_dom_sf"/>
</dbReference>
<sequence length="151" mass="16200">MPAVTRALVALLAGAAGSLVAAPAGAATPPIMITKIYYDPPGADTPRTNARLNREYIQLRSNRSVPTNLYRWWLRDAQGHRYTFAGPSVLGAGRTVVLRTGTGTNTSTTRYWGLGNYVWNNTGTDSARLYNPVNALVDSCSYRGGGTYAAC</sequence>
<reference evidence="3" key="1">
    <citation type="journal article" date="2014" name="Int. J. Syst. Evol. Microbiol.">
        <title>Complete genome sequence of Corynebacterium casei LMG S-19264T (=DSM 44701T), isolated from a smear-ripened cheese.</title>
        <authorList>
            <consortium name="US DOE Joint Genome Institute (JGI-PGF)"/>
            <person name="Walter F."/>
            <person name="Albersmeier A."/>
            <person name="Kalinowski J."/>
            <person name="Ruckert C."/>
        </authorList>
    </citation>
    <scope>NUCLEOTIDE SEQUENCE</scope>
    <source>
        <strain evidence="3">JCM 3091</strain>
    </source>
</reference>
<evidence type="ECO:0000256" key="1">
    <source>
        <dbReference type="SAM" id="SignalP"/>
    </source>
</evidence>
<dbReference type="AlphaFoldDB" id="A0A8J3BTK7"/>
<dbReference type="SUPFAM" id="SSF74853">
    <property type="entry name" value="Lamin A/C globular tail domain"/>
    <property type="match status" value="1"/>
</dbReference>